<feature type="compositionally biased region" description="Basic and acidic residues" evidence="1">
    <location>
        <begin position="150"/>
        <end position="170"/>
    </location>
</feature>
<feature type="region of interest" description="Disordered" evidence="1">
    <location>
        <begin position="132"/>
        <end position="200"/>
    </location>
</feature>
<evidence type="ECO:0000256" key="1">
    <source>
        <dbReference type="SAM" id="MobiDB-lite"/>
    </source>
</evidence>
<dbReference type="Proteomes" id="UP000016931">
    <property type="component" value="Unassembled WGS sequence"/>
</dbReference>
<dbReference type="EMBL" id="KB456266">
    <property type="protein sequence ID" value="EMF11568.1"/>
    <property type="molecule type" value="Genomic_DNA"/>
</dbReference>
<protein>
    <submittedName>
        <fullName evidence="2">Uncharacterized protein</fullName>
    </submittedName>
</protein>
<gene>
    <name evidence="2" type="ORF">SEPMUDRAFT_109621</name>
</gene>
<feature type="compositionally biased region" description="Basic and acidic residues" evidence="1">
    <location>
        <begin position="100"/>
        <end position="115"/>
    </location>
</feature>
<name>M3D248_SPHMS</name>
<feature type="region of interest" description="Disordered" evidence="1">
    <location>
        <begin position="1"/>
        <end position="63"/>
    </location>
</feature>
<evidence type="ECO:0000313" key="3">
    <source>
        <dbReference type="Proteomes" id="UP000016931"/>
    </source>
</evidence>
<dbReference type="RefSeq" id="XP_016759689.1">
    <property type="nucleotide sequence ID" value="XM_016900793.1"/>
</dbReference>
<feature type="compositionally biased region" description="Polar residues" evidence="1">
    <location>
        <begin position="42"/>
        <end position="63"/>
    </location>
</feature>
<proteinExistence type="predicted"/>
<reference evidence="2 3" key="1">
    <citation type="journal article" date="2012" name="PLoS Pathog.">
        <title>Diverse lifestyles and strategies of plant pathogenesis encoded in the genomes of eighteen Dothideomycetes fungi.</title>
        <authorList>
            <person name="Ohm R.A."/>
            <person name="Feau N."/>
            <person name="Henrissat B."/>
            <person name="Schoch C.L."/>
            <person name="Horwitz B.A."/>
            <person name="Barry K.W."/>
            <person name="Condon B.J."/>
            <person name="Copeland A.C."/>
            <person name="Dhillon B."/>
            <person name="Glaser F."/>
            <person name="Hesse C.N."/>
            <person name="Kosti I."/>
            <person name="LaButti K."/>
            <person name="Lindquist E.A."/>
            <person name="Lucas S."/>
            <person name="Salamov A.A."/>
            <person name="Bradshaw R.E."/>
            <person name="Ciuffetti L."/>
            <person name="Hamelin R.C."/>
            <person name="Kema G.H.J."/>
            <person name="Lawrence C."/>
            <person name="Scott J.A."/>
            <person name="Spatafora J.W."/>
            <person name="Turgeon B.G."/>
            <person name="de Wit P.J.G.M."/>
            <person name="Zhong S."/>
            <person name="Goodwin S.B."/>
            <person name="Grigoriev I.V."/>
        </authorList>
    </citation>
    <scope>NUCLEOTIDE SEQUENCE [LARGE SCALE GENOMIC DNA]</scope>
    <source>
        <strain evidence="2 3">SO2202</strain>
    </source>
</reference>
<accession>M3D248</accession>
<feature type="region of interest" description="Disordered" evidence="1">
    <location>
        <begin position="245"/>
        <end position="347"/>
    </location>
</feature>
<feature type="compositionally biased region" description="Basic and acidic residues" evidence="1">
    <location>
        <begin position="31"/>
        <end position="41"/>
    </location>
</feature>
<dbReference type="GeneID" id="27897930"/>
<feature type="compositionally biased region" description="Polar residues" evidence="1">
    <location>
        <begin position="301"/>
        <end position="311"/>
    </location>
</feature>
<feature type="region of interest" description="Disordered" evidence="1">
    <location>
        <begin position="78"/>
        <end position="119"/>
    </location>
</feature>
<dbReference type="AlphaFoldDB" id="M3D248"/>
<dbReference type="HOGENOM" id="CLU_719945_0_0_1"/>
<organism evidence="2 3">
    <name type="scientific">Sphaerulina musiva (strain SO2202)</name>
    <name type="common">Poplar stem canker fungus</name>
    <name type="synonym">Septoria musiva</name>
    <dbReference type="NCBI Taxonomy" id="692275"/>
    <lineage>
        <taxon>Eukaryota</taxon>
        <taxon>Fungi</taxon>
        <taxon>Dikarya</taxon>
        <taxon>Ascomycota</taxon>
        <taxon>Pezizomycotina</taxon>
        <taxon>Dothideomycetes</taxon>
        <taxon>Dothideomycetidae</taxon>
        <taxon>Mycosphaerellales</taxon>
        <taxon>Mycosphaerellaceae</taxon>
        <taxon>Sphaerulina</taxon>
    </lineage>
</organism>
<keyword evidence="3" id="KW-1185">Reference proteome</keyword>
<evidence type="ECO:0000313" key="2">
    <source>
        <dbReference type="EMBL" id="EMF11568.1"/>
    </source>
</evidence>
<sequence length="384" mass="42807">MRRNAQVNALSDPLEDSPSRLPLPQNPVGEARVHTSRHDSRQWSMSSASKSRQPSLVVGSSTQSFTLSAGNALDQTASGITEETLLGEPDGADQAVETARTAREQSERQRVERARGFTTPDTQRETIVESEDRGYAPGPDFMYLSSGSSGREKPEPKRSEIDAEAEERVTQSHHRLNEVLSAPARSRRRNSETCASATPRITTRIRSRSLCLPRPSAERDPWTHDFQLRDVLWLGEHPEAAVLIENRHTPSERPNTLLKSSVDRIDRPLSLAPMRPPPLPPRSRGKSIQTQHDGSEPQLGVPTSSNVSQEGVSERPSMKMARSSRTVVNGDEKGPDQLLTNRPKDSRFIEHIPENEERLRGLGVGLERHKGGGGWFQKWKRRSK</sequence>